<protein>
    <recommendedName>
        <fullName evidence="2">3-keto-alpha-glucoside-1,2-lyase/3-keto-2-hydroxy-glucal hydratase domain-containing protein</fullName>
    </recommendedName>
</protein>
<dbReference type="GO" id="GO:0016787">
    <property type="term" value="F:hydrolase activity"/>
    <property type="evidence" value="ECO:0007669"/>
    <property type="project" value="InterPro"/>
</dbReference>
<dbReference type="Gene3D" id="2.60.120.560">
    <property type="entry name" value="Exo-inulinase, domain 1"/>
    <property type="match status" value="1"/>
</dbReference>
<name>A0A5C5Y3C9_9PLAN</name>
<keyword evidence="1" id="KW-0732">Signal</keyword>
<reference evidence="3 4" key="1">
    <citation type="submission" date="2019-02" db="EMBL/GenBank/DDBJ databases">
        <title>Deep-cultivation of Planctomycetes and their phenomic and genomic characterization uncovers novel biology.</title>
        <authorList>
            <person name="Wiegand S."/>
            <person name="Jogler M."/>
            <person name="Boedeker C."/>
            <person name="Pinto D."/>
            <person name="Vollmers J."/>
            <person name="Rivas-Marin E."/>
            <person name="Kohn T."/>
            <person name="Peeters S.H."/>
            <person name="Heuer A."/>
            <person name="Rast P."/>
            <person name="Oberbeckmann S."/>
            <person name="Bunk B."/>
            <person name="Jeske O."/>
            <person name="Meyerdierks A."/>
            <person name="Storesund J.E."/>
            <person name="Kallscheuer N."/>
            <person name="Luecker S."/>
            <person name="Lage O.M."/>
            <person name="Pohl T."/>
            <person name="Merkel B.J."/>
            <person name="Hornburger P."/>
            <person name="Mueller R.-W."/>
            <person name="Bruemmer F."/>
            <person name="Labrenz M."/>
            <person name="Spormann A.M."/>
            <person name="Op Den Camp H."/>
            <person name="Overmann J."/>
            <person name="Amann R."/>
            <person name="Jetten M.S.M."/>
            <person name="Mascher T."/>
            <person name="Medema M.H."/>
            <person name="Devos D.P."/>
            <person name="Kaster A.-K."/>
            <person name="Ovreas L."/>
            <person name="Rohde M."/>
            <person name="Galperin M.Y."/>
            <person name="Jogler C."/>
        </authorList>
    </citation>
    <scope>NUCLEOTIDE SEQUENCE [LARGE SCALE GENOMIC DNA]</scope>
    <source>
        <strain evidence="3 4">Pan14r</strain>
    </source>
</reference>
<comment type="caution">
    <text evidence="3">The sequence shown here is derived from an EMBL/GenBank/DDBJ whole genome shotgun (WGS) entry which is preliminary data.</text>
</comment>
<feature type="domain" description="3-keto-alpha-glucoside-1,2-lyase/3-keto-2-hydroxy-glucal hydratase" evidence="2">
    <location>
        <begin position="44"/>
        <end position="253"/>
    </location>
</feature>
<evidence type="ECO:0000313" key="3">
    <source>
        <dbReference type="EMBL" id="TWT69223.1"/>
    </source>
</evidence>
<dbReference type="RefSeq" id="WP_146438752.1">
    <property type="nucleotide sequence ID" value="NZ_SJPL01000001.1"/>
</dbReference>
<evidence type="ECO:0000256" key="1">
    <source>
        <dbReference type="SAM" id="SignalP"/>
    </source>
</evidence>
<feature type="signal peptide" evidence="1">
    <location>
        <begin position="1"/>
        <end position="31"/>
    </location>
</feature>
<dbReference type="EMBL" id="SJPL01000001">
    <property type="protein sequence ID" value="TWT69223.1"/>
    <property type="molecule type" value="Genomic_DNA"/>
</dbReference>
<dbReference type="Pfam" id="PF06439">
    <property type="entry name" value="3keto-disac_hyd"/>
    <property type="match status" value="1"/>
</dbReference>
<feature type="chain" id="PRO_5022962210" description="3-keto-alpha-glucoside-1,2-lyase/3-keto-2-hydroxy-glucal hydratase domain-containing protein" evidence="1">
    <location>
        <begin position="32"/>
        <end position="256"/>
    </location>
</feature>
<sequence precursor="true">MVLSISRRCIFAGLAVALAAFTVANFNVASADDTAAPAPSPELKPIFNGEDLTGWDGDSRLWSVRDGVIYGETTPENPSKGNTFLIWEGGNVGDFELRLSFRCSVTNNSGIQYRSTRVTEGKQATNDWVVKGYQHEVRNEEDFPNVPSFIYDEKGSRKRMCMVGEVAVWDADGKKVLRDDLIDQAGFKELMKVDDWNDVVIIAKGNNIKHYLNGRLVLDFTDKHPEKALSEGVLALQLHGGKPMWTEFKDVRLAQF</sequence>
<proteinExistence type="predicted"/>
<dbReference type="AlphaFoldDB" id="A0A5C5Y3C9"/>
<organism evidence="3 4">
    <name type="scientific">Crateriforma conspicua</name>
    <dbReference type="NCBI Taxonomy" id="2527996"/>
    <lineage>
        <taxon>Bacteria</taxon>
        <taxon>Pseudomonadati</taxon>
        <taxon>Planctomycetota</taxon>
        <taxon>Planctomycetia</taxon>
        <taxon>Planctomycetales</taxon>
        <taxon>Planctomycetaceae</taxon>
        <taxon>Crateriforma</taxon>
    </lineage>
</organism>
<dbReference type="Proteomes" id="UP000317238">
    <property type="component" value="Unassembled WGS sequence"/>
</dbReference>
<keyword evidence="4" id="KW-1185">Reference proteome</keyword>
<gene>
    <name evidence="3" type="ORF">Pan14r_15080</name>
</gene>
<dbReference type="InterPro" id="IPR010496">
    <property type="entry name" value="AL/BT2_dom"/>
</dbReference>
<accession>A0A5C5Y3C9</accession>
<evidence type="ECO:0000313" key="4">
    <source>
        <dbReference type="Proteomes" id="UP000317238"/>
    </source>
</evidence>
<evidence type="ECO:0000259" key="2">
    <source>
        <dbReference type="Pfam" id="PF06439"/>
    </source>
</evidence>
<dbReference type="OrthoDB" id="272468at2"/>